<dbReference type="EMBL" id="BATJ01000019">
    <property type="protein sequence ID" value="GAD68736.1"/>
    <property type="molecule type" value="Genomic_DNA"/>
</dbReference>
<keyword evidence="2 5" id="KW-0812">Transmembrane</keyword>
<dbReference type="SUPFAM" id="SSF161084">
    <property type="entry name" value="MAPEG domain-like"/>
    <property type="match status" value="1"/>
</dbReference>
<dbReference type="RefSeq" id="WP_021706704.1">
    <property type="nucleotide sequence ID" value="NZ_BATJ01000019.1"/>
</dbReference>
<sequence length="128" mass="13988">MITALYASVLAGLLIWLSFQVINQRRDNKVMYADGGVEKLTIARTAQGNAVDYIPITLILMGLAEFNGAGVFWIHLTGLVFCAGRFIHARAILNESLKGRVKGMKLTFAAMAGLILLNLVNLPLANLW</sequence>
<organism evidence="6 7">
    <name type="scientific">Vibrio proteolyticus NBRC 13287</name>
    <dbReference type="NCBI Taxonomy" id="1219065"/>
    <lineage>
        <taxon>Bacteria</taxon>
        <taxon>Pseudomonadati</taxon>
        <taxon>Pseudomonadota</taxon>
        <taxon>Gammaproteobacteria</taxon>
        <taxon>Vibrionales</taxon>
        <taxon>Vibrionaceae</taxon>
        <taxon>Vibrio</taxon>
    </lineage>
</organism>
<evidence type="ECO:0000313" key="6">
    <source>
        <dbReference type="EMBL" id="GAD68736.1"/>
    </source>
</evidence>
<keyword evidence="7" id="KW-1185">Reference proteome</keyword>
<dbReference type="Proteomes" id="UP000016570">
    <property type="component" value="Unassembled WGS sequence"/>
</dbReference>
<protein>
    <recommendedName>
        <fullName evidence="8">Glutathione S-transferase</fullName>
    </recommendedName>
</protein>
<proteinExistence type="predicted"/>
<comment type="subcellular location">
    <subcellularLocation>
        <location evidence="1">Membrane</location>
    </subcellularLocation>
</comment>
<evidence type="ECO:0008006" key="8">
    <source>
        <dbReference type="Google" id="ProtNLM"/>
    </source>
</evidence>
<evidence type="ECO:0000256" key="3">
    <source>
        <dbReference type="ARBA" id="ARBA00022989"/>
    </source>
</evidence>
<feature type="transmembrane region" description="Helical" evidence="5">
    <location>
        <begin position="108"/>
        <end position="125"/>
    </location>
</feature>
<reference evidence="6 7" key="1">
    <citation type="submission" date="2013-09" db="EMBL/GenBank/DDBJ databases">
        <title>Whole genome shotgun sequence of Vibrio proteolyticus NBRC 13287.</title>
        <authorList>
            <person name="Isaki S."/>
            <person name="Hosoyama A."/>
            <person name="Numata M."/>
            <person name="Hashimoto M."/>
            <person name="Hosoyama Y."/>
            <person name="Tsuchikane K."/>
            <person name="Noguchi M."/>
            <person name="Hirakata S."/>
            <person name="Ichikawa N."/>
            <person name="Ohji S."/>
            <person name="Yamazoe A."/>
            <person name="Fujita N."/>
        </authorList>
    </citation>
    <scope>NUCLEOTIDE SEQUENCE [LARGE SCALE GENOMIC DNA]</scope>
    <source>
        <strain evidence="6 7">NBRC 13287</strain>
    </source>
</reference>
<keyword evidence="3 5" id="KW-1133">Transmembrane helix</keyword>
<dbReference type="AlphaFoldDB" id="U2ZLU7"/>
<dbReference type="PANTHER" id="PTHR35814:SF1">
    <property type="entry name" value="GLUTATHIONE S-TRANSFERASE-RELATED"/>
    <property type="match status" value="1"/>
</dbReference>
<evidence type="ECO:0000256" key="5">
    <source>
        <dbReference type="SAM" id="Phobius"/>
    </source>
</evidence>
<keyword evidence="4 5" id="KW-0472">Membrane</keyword>
<evidence type="ECO:0000313" key="7">
    <source>
        <dbReference type="Proteomes" id="UP000016570"/>
    </source>
</evidence>
<name>U2ZLU7_VIBPR</name>
<dbReference type="InterPro" id="IPR001129">
    <property type="entry name" value="Membr-assoc_MAPEG"/>
</dbReference>
<dbReference type="InterPro" id="IPR023352">
    <property type="entry name" value="MAPEG-like_dom_sf"/>
</dbReference>
<dbReference type="PANTHER" id="PTHR35814">
    <property type="match status" value="1"/>
</dbReference>
<feature type="transmembrane region" description="Helical" evidence="5">
    <location>
        <begin position="70"/>
        <end position="87"/>
    </location>
</feature>
<evidence type="ECO:0000256" key="2">
    <source>
        <dbReference type="ARBA" id="ARBA00022692"/>
    </source>
</evidence>
<dbReference type="eggNOG" id="COG3788">
    <property type="taxonomic scope" value="Bacteria"/>
</dbReference>
<comment type="caution">
    <text evidence="6">The sequence shown here is derived from an EMBL/GenBank/DDBJ whole genome shotgun (WGS) entry which is preliminary data.</text>
</comment>
<gene>
    <name evidence="6" type="ORF">VPR01S_19_00180</name>
</gene>
<evidence type="ECO:0000256" key="1">
    <source>
        <dbReference type="ARBA" id="ARBA00004370"/>
    </source>
</evidence>
<evidence type="ECO:0000256" key="4">
    <source>
        <dbReference type="ARBA" id="ARBA00023136"/>
    </source>
</evidence>
<dbReference type="Gene3D" id="1.20.120.550">
    <property type="entry name" value="Membrane associated eicosanoid/glutathione metabolism-like domain"/>
    <property type="match status" value="1"/>
</dbReference>
<dbReference type="Pfam" id="PF01124">
    <property type="entry name" value="MAPEG"/>
    <property type="match status" value="1"/>
</dbReference>
<dbReference type="STRING" id="1219065.VPR01S_19_00180"/>
<accession>U2ZLU7</accession>
<dbReference type="GO" id="GO:0016020">
    <property type="term" value="C:membrane"/>
    <property type="evidence" value="ECO:0007669"/>
    <property type="project" value="UniProtKB-SubCell"/>
</dbReference>